<dbReference type="PANTHER" id="PTHR35122">
    <property type="entry name" value="OSJNBA0093F12.14 PROTEIN"/>
    <property type="match status" value="1"/>
</dbReference>
<evidence type="ECO:0000313" key="2">
    <source>
        <dbReference type="EMBL" id="CAD1845093.1"/>
    </source>
</evidence>
<accession>A0A6V7QPP7</accession>
<protein>
    <submittedName>
        <fullName evidence="2">Uncharacterized protein</fullName>
    </submittedName>
</protein>
<gene>
    <name evidence="2" type="ORF">CB5_LOCUS28304</name>
</gene>
<organism evidence="2">
    <name type="scientific">Ananas comosus var. bracteatus</name>
    <name type="common">red pineapple</name>
    <dbReference type="NCBI Taxonomy" id="296719"/>
    <lineage>
        <taxon>Eukaryota</taxon>
        <taxon>Viridiplantae</taxon>
        <taxon>Streptophyta</taxon>
        <taxon>Embryophyta</taxon>
        <taxon>Tracheophyta</taxon>
        <taxon>Spermatophyta</taxon>
        <taxon>Magnoliopsida</taxon>
        <taxon>Liliopsida</taxon>
        <taxon>Poales</taxon>
        <taxon>Bromeliaceae</taxon>
        <taxon>Bromelioideae</taxon>
        <taxon>Ananas</taxon>
    </lineage>
</organism>
<dbReference type="PANTHER" id="PTHR35122:SF2">
    <property type="entry name" value="OS04G0598000 PROTEIN"/>
    <property type="match status" value="1"/>
</dbReference>
<feature type="region of interest" description="Disordered" evidence="1">
    <location>
        <begin position="122"/>
        <end position="153"/>
    </location>
</feature>
<dbReference type="InterPro" id="IPR039291">
    <property type="entry name" value="At5g17165-like"/>
</dbReference>
<sequence>MAANSKGRAIAGSFGKRFVNQIWASRNPSLIAVSAASDSRRAVYSSSYDKNVEEDLVHPVVVPDHVIETCESEKYWGPHPTTGVFGPAATATATAGTKDGPGNAAAVAAGMVAGRRCWTRRCGSAPRGRRQASPPTGPQLNPWALGPTLPPTS</sequence>
<dbReference type="AlphaFoldDB" id="A0A6V7QPP7"/>
<evidence type="ECO:0000256" key="1">
    <source>
        <dbReference type="SAM" id="MobiDB-lite"/>
    </source>
</evidence>
<dbReference type="EMBL" id="LR862137">
    <property type="protein sequence ID" value="CAD1845093.1"/>
    <property type="molecule type" value="Genomic_DNA"/>
</dbReference>
<reference evidence="2" key="1">
    <citation type="submission" date="2020-07" db="EMBL/GenBank/DDBJ databases">
        <authorList>
            <person name="Lin J."/>
        </authorList>
    </citation>
    <scope>NUCLEOTIDE SEQUENCE</scope>
</reference>
<dbReference type="Pfam" id="PF22272">
    <property type="entry name" value="LEA_3b"/>
    <property type="match status" value="1"/>
</dbReference>
<proteinExistence type="predicted"/>
<name>A0A6V7QPP7_ANACO</name>